<feature type="compositionally biased region" description="Basic and acidic residues" evidence="1">
    <location>
        <begin position="1267"/>
        <end position="1279"/>
    </location>
</feature>
<dbReference type="EMBL" id="CAJFCW020000003">
    <property type="protein sequence ID" value="CAG9102931.1"/>
    <property type="molecule type" value="Genomic_DNA"/>
</dbReference>
<feature type="region of interest" description="Disordered" evidence="1">
    <location>
        <begin position="893"/>
        <end position="928"/>
    </location>
</feature>
<feature type="region of interest" description="Disordered" evidence="1">
    <location>
        <begin position="1136"/>
        <end position="1224"/>
    </location>
</feature>
<feature type="region of interest" description="Disordered" evidence="1">
    <location>
        <begin position="837"/>
        <end position="856"/>
    </location>
</feature>
<dbReference type="EMBL" id="CAJFDH010000003">
    <property type="protein sequence ID" value="CAD5214564.1"/>
    <property type="molecule type" value="Genomic_DNA"/>
</dbReference>
<feature type="compositionally biased region" description="Polar residues" evidence="1">
    <location>
        <begin position="1315"/>
        <end position="1330"/>
    </location>
</feature>
<dbReference type="Proteomes" id="UP000783686">
    <property type="component" value="Unassembled WGS sequence"/>
</dbReference>
<proteinExistence type="predicted"/>
<feature type="compositionally biased region" description="Polar residues" evidence="1">
    <location>
        <begin position="1158"/>
        <end position="1187"/>
    </location>
</feature>
<keyword evidence="3" id="KW-1185">Reference proteome</keyword>
<gene>
    <name evidence="2" type="ORF">BOKJ2_LOCUS5656</name>
</gene>
<feature type="compositionally biased region" description="Basic and acidic residues" evidence="1">
    <location>
        <begin position="1063"/>
        <end position="1073"/>
    </location>
</feature>
<feature type="compositionally biased region" description="Polar residues" evidence="1">
    <location>
        <begin position="1136"/>
        <end position="1150"/>
    </location>
</feature>
<feature type="compositionally biased region" description="Polar residues" evidence="1">
    <location>
        <begin position="893"/>
        <end position="904"/>
    </location>
</feature>
<comment type="caution">
    <text evidence="2">The sequence shown here is derived from an EMBL/GenBank/DDBJ whole genome shotgun (WGS) entry which is preliminary data.</text>
</comment>
<feature type="compositionally biased region" description="Basic and acidic residues" evidence="1">
    <location>
        <begin position="845"/>
        <end position="856"/>
    </location>
</feature>
<organism evidence="2 3">
    <name type="scientific">Bursaphelenchus okinawaensis</name>
    <dbReference type="NCBI Taxonomy" id="465554"/>
    <lineage>
        <taxon>Eukaryota</taxon>
        <taxon>Metazoa</taxon>
        <taxon>Ecdysozoa</taxon>
        <taxon>Nematoda</taxon>
        <taxon>Chromadorea</taxon>
        <taxon>Rhabditida</taxon>
        <taxon>Tylenchina</taxon>
        <taxon>Tylenchomorpha</taxon>
        <taxon>Aphelenchoidea</taxon>
        <taxon>Aphelenchoididae</taxon>
        <taxon>Bursaphelenchus</taxon>
    </lineage>
</organism>
<evidence type="ECO:0000313" key="3">
    <source>
        <dbReference type="Proteomes" id="UP000614601"/>
    </source>
</evidence>
<evidence type="ECO:0000313" key="2">
    <source>
        <dbReference type="EMBL" id="CAD5214564.1"/>
    </source>
</evidence>
<evidence type="ECO:0000256" key="1">
    <source>
        <dbReference type="SAM" id="MobiDB-lite"/>
    </source>
</evidence>
<name>A0A811KHB4_9BILA</name>
<protein>
    <submittedName>
        <fullName evidence="2">Uncharacterized protein</fullName>
    </submittedName>
</protein>
<feature type="region of interest" description="Disordered" evidence="1">
    <location>
        <begin position="1238"/>
        <end position="1330"/>
    </location>
</feature>
<dbReference type="Proteomes" id="UP000614601">
    <property type="component" value="Unassembled WGS sequence"/>
</dbReference>
<reference evidence="2" key="1">
    <citation type="submission" date="2020-09" db="EMBL/GenBank/DDBJ databases">
        <authorList>
            <person name="Kikuchi T."/>
        </authorList>
    </citation>
    <scope>NUCLEOTIDE SEQUENCE</scope>
    <source>
        <strain evidence="2">SH1</strain>
    </source>
</reference>
<feature type="region of interest" description="Disordered" evidence="1">
    <location>
        <begin position="1063"/>
        <end position="1097"/>
    </location>
</feature>
<sequence>MRTITILLRKHAELRKTRLIWQKRMDLLHDTDEAKRYNLTKQILERPQPSAIQMNEGMRKYVTQRKISQILPSYSILKAVRNGNPTEPNVVYQHYTKKMRILRVLNTAHGFINRHFKDPTLYLPIQPFYGSLTLQDGIVISMKRDGWTESLYQKLLAQRRNLPMIENVLERRCILRKDPKERDVSKFTQEEIIRIRAQSQHSIDVRATTYPSQQNMTDALKLASSYSKPARRNDISLSRIGPRHGEVDANNVKLVLEEEVKTETINAIKQRRAKNKKPYLLLPNGIPILPLDRISTKTYPIREDPIVHPYPSSIKTAELLEKCGLGFCGLKASEEFVKKFANEMKRMQDERHNLVWPGIGRVFKEKGGTVKELDGGEEESEVVLKLSYIPSKSTKIPSNYVIRLKDNNITELHQLPNVSTLSDYSRIPIERKMKCFEKSYADSEAMEDDAIPTYESLYINNSLYDIQQDYLDSDDRKTLSITLNGRLEAVLQARRKGVKYNEKQFDYCIKLDTVKPGIKLDAVASAETLDTVINGEKLDTVTAGENLDTVPSCSNVVTVKPSIVKQRNLLQNLDWKKMMENKLDKAQRFRLVPVENGTKNEFWLIDRDGDQDEEGVTEIKLSVDDAASDGDKKLMLRRVEDRDKLFPQLDQIINENIQKVIGYFDEYRQKDGAIKEQSKDDDLKAVVLLEFDSVVANLPVIDLSNMRIKASFDEDEDEPRIIFSCQKNKKVINMKQDIVNGQVNFSIAVREDPFEDLNEKPSETLITKYETDNSVLPVLARPHIKSTIVKRLSKWSEKRRRRWLNVLKYRFLRRKTMRLNKTVRSTVRVVCDKRPSTSKNITSEANDRDEAGKQSTEFRKLAIRKRLASMRNKKGDNEHEAKSPVKLANELASSLPNSGVSTPMRSRLPTHHDESDQHLNTPVEKSPQPELFNTVSELLLATKLKTLDQDSDLYKPVFVEDSEIPESMVEVKNDKDLCAFRFDRQSDDLFVADNGIKDVLSGPTPIGKTSYQEDIENPLDVISLPTMGPSKILKMRAAQVPPRIQKKHERIRERLEKEAAEYKVAVPEDKPKEEEESQLPSADSLAPQRVYTYGNEPSNSQRVVMFRSGATPPVYSRPVHTNTAGGQVRTYVVHSQMNPPPQQHFTSAGQPVSIHQPAPSTSTHNQHYVYSQSNNDHNKFPQPSSISYRPMTIQKSRPKPARPGNPQIGRRIGRNDSVGTEGRELTVRETLQRLTMNKGAARAGPAPPGQRPSFYPKAQGQRAQIPRPERPTLKRRLEDPSSLQVELQPMESEKRRKIAPKEGTAQPKPADDQLKPSTSSTKKPNILPST</sequence>
<accession>A0A811KHB4</accession>